<organism evidence="3 4">
    <name type="scientific">Sphagnum troendelagicum</name>
    <dbReference type="NCBI Taxonomy" id="128251"/>
    <lineage>
        <taxon>Eukaryota</taxon>
        <taxon>Viridiplantae</taxon>
        <taxon>Streptophyta</taxon>
        <taxon>Embryophyta</taxon>
        <taxon>Bryophyta</taxon>
        <taxon>Sphagnophytina</taxon>
        <taxon>Sphagnopsida</taxon>
        <taxon>Sphagnales</taxon>
        <taxon>Sphagnaceae</taxon>
        <taxon>Sphagnum</taxon>
    </lineage>
</organism>
<feature type="region of interest" description="Disordered" evidence="1">
    <location>
        <begin position="403"/>
        <end position="427"/>
    </location>
</feature>
<feature type="compositionally biased region" description="Low complexity" evidence="1">
    <location>
        <begin position="413"/>
        <end position="426"/>
    </location>
</feature>
<sequence length="874" mass="93351">MSRGDQGGCCCIAMYAGTPTFASKTEHIMSRYRPIAPKPLAPKPPEGGTSTTDPSDPQTSSSLSLDKGSSKGGGGGSRRSRKRPQPQQTDSSTSASTINAKKVSIVASENKGRSSGAAAAGSRSSCKTTTTATTATTPGGTTPRSKRREPSPSPLPENNVVCKEVAVGLTPILSESVAPVFGPGGLQRFNESSDRSSRQSSYFVTRSLVNNNNESSRSYGVAARDNSLVKLGFPGSSSWNAVAAPSLLLQQEMMPLRETEDAAFMERAAAANSPVLLGEVSGSGMSNQRFGGFSGQSFAGEILKGSLRAAIAGPAQGTTMPAEQGMMQQQQNHQSSLPSRDTGGCSTVVIKSNESSLRGGGAAFMPLPYASASFGAESEVCSGEDVAESRGTTTNLVTLSLLPDAPIHPEGPSSPSDSSFPSPSSHAKSKSCFPGSYRYGGSSVDWNVEGVRNHHQAAAADADTNLTMFSRGEWLADQEEECRDSTTGGGNKELTNLRRKSDSMLLTDNCFRPVAARDFVEQVSGGRSTRTPSPPPHAIVQHLPVAGAVAGSDRQQQALNEPVVDSYYLDHVYATSSDAVMLTDEQNRILWSNSAFQRAATEKTSGKMQSAGPHIDPLGIPTQLAVLMFQPPYHAAKCKAVLWGFLKKFIFQEVGPCFAESRQLGEWKLSQAQSHEHSHDSRTVSFDALIVPKDGVVYEGDLSLGLSPHKVIAPKTIKAIESMICLECITKVNPLASPMMGTVEAFQDQLEKLPLPTIITDFRHKVQWVNTAYKHMVGRPECSWLSSMVGGSRESEAYSENQIAGNVSFICAGEQPPVDAAEFSCQVRIQWTKSEGEKSSLVFPTDVIRLDDNSRGPLFVWKFDIFNGQLPLRI</sequence>
<keyword evidence="4" id="KW-1185">Reference proteome</keyword>
<accession>A0ABP0TDY8</accession>
<proteinExistence type="predicted"/>
<dbReference type="InterPro" id="IPR057710">
    <property type="entry name" value="DUF7950"/>
</dbReference>
<feature type="region of interest" description="Disordered" evidence="1">
    <location>
        <begin position="32"/>
        <end position="159"/>
    </location>
</feature>
<name>A0ABP0TDY8_9BRYO</name>
<feature type="region of interest" description="Disordered" evidence="1">
    <location>
        <begin position="317"/>
        <end position="346"/>
    </location>
</feature>
<feature type="compositionally biased region" description="Polar residues" evidence="1">
    <location>
        <begin position="85"/>
        <end position="99"/>
    </location>
</feature>
<gene>
    <name evidence="3" type="ORF">CSSPTR1EN2_LOCUS2361</name>
</gene>
<dbReference type="PANTHER" id="PTHR33595:SF7">
    <property type="entry name" value="OS12G0242500 PROTEIN"/>
    <property type="match status" value="1"/>
</dbReference>
<dbReference type="Proteomes" id="UP001497512">
    <property type="component" value="Chromosome 10"/>
</dbReference>
<evidence type="ECO:0000313" key="4">
    <source>
        <dbReference type="Proteomes" id="UP001497512"/>
    </source>
</evidence>
<dbReference type="Pfam" id="PF25821">
    <property type="entry name" value="DUF7950"/>
    <property type="match status" value="1"/>
</dbReference>
<evidence type="ECO:0000259" key="2">
    <source>
        <dbReference type="Pfam" id="PF25821"/>
    </source>
</evidence>
<evidence type="ECO:0000256" key="1">
    <source>
        <dbReference type="SAM" id="MobiDB-lite"/>
    </source>
</evidence>
<feature type="domain" description="DUF7950" evidence="2">
    <location>
        <begin position="720"/>
        <end position="865"/>
    </location>
</feature>
<evidence type="ECO:0000313" key="3">
    <source>
        <dbReference type="EMBL" id="CAK9194108.1"/>
    </source>
</evidence>
<dbReference type="EMBL" id="OZ019902">
    <property type="protein sequence ID" value="CAK9194108.1"/>
    <property type="molecule type" value="Genomic_DNA"/>
</dbReference>
<feature type="compositionally biased region" description="Low complexity" evidence="1">
    <location>
        <begin position="324"/>
        <end position="334"/>
    </location>
</feature>
<reference evidence="3" key="1">
    <citation type="submission" date="2024-02" db="EMBL/GenBank/DDBJ databases">
        <authorList>
            <consortium name="ELIXIR-Norway"/>
            <consortium name="Elixir Norway"/>
        </authorList>
    </citation>
    <scope>NUCLEOTIDE SEQUENCE</scope>
</reference>
<dbReference type="PANTHER" id="PTHR33595">
    <property type="entry name" value="VON WILLEBRAND FACTOR A DOMAIN PROTEIN"/>
    <property type="match status" value="1"/>
</dbReference>
<protein>
    <recommendedName>
        <fullName evidence="2">DUF7950 domain-containing protein</fullName>
    </recommendedName>
</protein>
<feature type="compositionally biased region" description="Low complexity" evidence="1">
    <location>
        <begin position="113"/>
        <end position="143"/>
    </location>
</feature>
<feature type="compositionally biased region" description="Pro residues" evidence="1">
    <location>
        <begin position="36"/>
        <end position="45"/>
    </location>
</feature>
<feature type="compositionally biased region" description="Low complexity" evidence="1">
    <location>
        <begin position="49"/>
        <end position="67"/>
    </location>
</feature>